<gene>
    <name evidence="1" type="ORF">E4U43_000641</name>
</gene>
<reference evidence="1" key="1">
    <citation type="journal article" date="2020" name="bioRxiv">
        <title>Whole genome comparisons of ergot fungi reveals the divergence and evolution of species within the genus Claviceps are the result of varying mechanisms driving genome evolution and host range expansion.</title>
        <authorList>
            <person name="Wyka S.A."/>
            <person name="Mondo S.J."/>
            <person name="Liu M."/>
            <person name="Dettman J."/>
            <person name="Nalam V."/>
            <person name="Broders K.D."/>
        </authorList>
    </citation>
    <scope>NUCLEOTIDE SEQUENCE</scope>
    <source>
        <strain evidence="1">CCC 602</strain>
    </source>
</reference>
<keyword evidence="2" id="KW-1185">Reference proteome</keyword>
<protein>
    <submittedName>
        <fullName evidence="1">Uncharacterized protein</fullName>
    </submittedName>
</protein>
<dbReference type="AlphaFoldDB" id="A0A9P7SZV9"/>
<organism evidence="1 2">
    <name type="scientific">Claviceps pusilla</name>
    <dbReference type="NCBI Taxonomy" id="123648"/>
    <lineage>
        <taxon>Eukaryota</taxon>
        <taxon>Fungi</taxon>
        <taxon>Dikarya</taxon>
        <taxon>Ascomycota</taxon>
        <taxon>Pezizomycotina</taxon>
        <taxon>Sordariomycetes</taxon>
        <taxon>Hypocreomycetidae</taxon>
        <taxon>Hypocreales</taxon>
        <taxon>Clavicipitaceae</taxon>
        <taxon>Claviceps</taxon>
    </lineage>
</organism>
<comment type="caution">
    <text evidence="1">The sequence shown here is derived from an EMBL/GenBank/DDBJ whole genome shotgun (WGS) entry which is preliminary data.</text>
</comment>
<evidence type="ECO:0000313" key="2">
    <source>
        <dbReference type="Proteomes" id="UP000748025"/>
    </source>
</evidence>
<dbReference type="Proteomes" id="UP000748025">
    <property type="component" value="Unassembled WGS sequence"/>
</dbReference>
<proteinExistence type="predicted"/>
<evidence type="ECO:0000313" key="1">
    <source>
        <dbReference type="EMBL" id="KAG6004978.1"/>
    </source>
</evidence>
<sequence>TSSSFSLAQPRKTLLVNDISIDIIALSVSHYRASEACLNILFFGKNHTLDRFSSTGGPVLNLIPTRGRHLAHAIRAEHRTNRGNGAREAVGF</sequence>
<feature type="non-terminal residue" evidence="1">
    <location>
        <position position="1"/>
    </location>
</feature>
<dbReference type="EMBL" id="SRPW01001199">
    <property type="protein sequence ID" value="KAG6004978.1"/>
    <property type="molecule type" value="Genomic_DNA"/>
</dbReference>
<accession>A0A9P7SZV9</accession>
<name>A0A9P7SZV9_9HYPO</name>